<reference evidence="14 15" key="1">
    <citation type="submission" date="2021-08" db="EMBL/GenBank/DDBJ databases">
        <title>The genome sequence of Chitinophaga sp. B61.</title>
        <authorList>
            <person name="Zhang X."/>
        </authorList>
    </citation>
    <scope>NUCLEOTIDE SEQUENCE [LARGE SCALE GENOMIC DNA]</scope>
    <source>
        <strain evidence="14 15">B61</strain>
    </source>
</reference>
<evidence type="ECO:0000313" key="15">
    <source>
        <dbReference type="Proteomes" id="UP000812961"/>
    </source>
</evidence>
<dbReference type="Gene3D" id="3.40.30.10">
    <property type="entry name" value="Glutaredoxin"/>
    <property type="match status" value="1"/>
</dbReference>
<dbReference type="EMBL" id="JAICCF010000003">
    <property type="protein sequence ID" value="MBW8685565.1"/>
    <property type="molecule type" value="Genomic_DNA"/>
</dbReference>
<dbReference type="InterPro" id="IPR013766">
    <property type="entry name" value="Thioredoxin_domain"/>
</dbReference>
<feature type="signal peptide" evidence="12">
    <location>
        <begin position="1"/>
        <end position="21"/>
    </location>
</feature>
<feature type="domain" description="Thioredoxin" evidence="13">
    <location>
        <begin position="25"/>
        <end position="171"/>
    </location>
</feature>
<evidence type="ECO:0000256" key="10">
    <source>
        <dbReference type="ARBA" id="ARBA00042639"/>
    </source>
</evidence>
<evidence type="ECO:0000256" key="4">
    <source>
        <dbReference type="ARBA" id="ARBA00022862"/>
    </source>
</evidence>
<comment type="caution">
    <text evidence="14">The sequence shown here is derived from an EMBL/GenBank/DDBJ whole genome shotgun (WGS) entry which is preliminary data.</text>
</comment>
<dbReference type="InterPro" id="IPR050924">
    <property type="entry name" value="Peroxiredoxin_BCP/PrxQ"/>
</dbReference>
<sequence length="175" mass="19813">MKHVTLLLTFALLLAANVIYAQSALKEGDKLPLFVLKDHNGNDFVISEYVGKHKLVIFFYHKDESEMGVKEVCAFRDNFGDFKAANAMIIGIGSGSIESHKALHEEHQLPYVLLSDPQNDALKLFGQKGNIFHDKRETFVTDLSGNITYSYRGHFRRGEEYAEKVLTYLRADSVN</sequence>
<evidence type="ECO:0000256" key="12">
    <source>
        <dbReference type="SAM" id="SignalP"/>
    </source>
</evidence>
<evidence type="ECO:0000256" key="2">
    <source>
        <dbReference type="ARBA" id="ARBA00013017"/>
    </source>
</evidence>
<dbReference type="CDD" id="cd03017">
    <property type="entry name" value="PRX_BCP"/>
    <property type="match status" value="1"/>
</dbReference>
<dbReference type="PANTHER" id="PTHR42801:SF4">
    <property type="entry name" value="AHPC_TSA FAMILY PROTEIN"/>
    <property type="match status" value="1"/>
</dbReference>
<keyword evidence="6" id="KW-1015">Disulfide bond</keyword>
<keyword evidence="12" id="KW-0732">Signal</keyword>
<gene>
    <name evidence="14" type="ORF">K1Y79_14590</name>
</gene>
<evidence type="ECO:0000256" key="5">
    <source>
        <dbReference type="ARBA" id="ARBA00023002"/>
    </source>
</evidence>
<dbReference type="InterPro" id="IPR000866">
    <property type="entry name" value="AhpC/TSA"/>
</dbReference>
<comment type="similarity">
    <text evidence="9">Belongs to the peroxiredoxin family. BCP/PrxQ subfamily.</text>
</comment>
<dbReference type="SUPFAM" id="SSF52833">
    <property type="entry name" value="Thioredoxin-like"/>
    <property type="match status" value="1"/>
</dbReference>
<organism evidence="14 15">
    <name type="scientific">Chitinophaga rhizophila</name>
    <dbReference type="NCBI Taxonomy" id="2866212"/>
    <lineage>
        <taxon>Bacteria</taxon>
        <taxon>Pseudomonadati</taxon>
        <taxon>Bacteroidota</taxon>
        <taxon>Chitinophagia</taxon>
        <taxon>Chitinophagales</taxon>
        <taxon>Chitinophagaceae</taxon>
        <taxon>Chitinophaga</taxon>
    </lineage>
</organism>
<dbReference type="InterPro" id="IPR036249">
    <property type="entry name" value="Thioredoxin-like_sf"/>
</dbReference>
<dbReference type="EC" id="1.11.1.24" evidence="2"/>
<comment type="function">
    <text evidence="1">Thiol-specific peroxidase that catalyzes the reduction of hydrogen peroxide and organic hydroperoxides to water and alcohols, respectively. Plays a role in cell protection against oxidative stress by detoxifying peroxides and as sensor of hydrogen peroxide-mediated signaling events.</text>
</comment>
<evidence type="ECO:0000256" key="6">
    <source>
        <dbReference type="ARBA" id="ARBA00023157"/>
    </source>
</evidence>
<dbReference type="PANTHER" id="PTHR42801">
    <property type="entry name" value="THIOREDOXIN-DEPENDENT PEROXIDE REDUCTASE"/>
    <property type="match status" value="1"/>
</dbReference>
<accession>A0ABS7GEH7</accession>
<dbReference type="RefSeq" id="WP_220250891.1">
    <property type="nucleotide sequence ID" value="NZ_JAICCF010000003.1"/>
</dbReference>
<keyword evidence="4" id="KW-0049">Antioxidant</keyword>
<evidence type="ECO:0000256" key="3">
    <source>
        <dbReference type="ARBA" id="ARBA00022559"/>
    </source>
</evidence>
<keyword evidence="3" id="KW-0575">Peroxidase</keyword>
<name>A0ABS7GEH7_9BACT</name>
<proteinExistence type="inferred from homology"/>
<evidence type="ECO:0000256" key="7">
    <source>
        <dbReference type="ARBA" id="ARBA00023284"/>
    </source>
</evidence>
<keyword evidence="7" id="KW-0676">Redox-active center</keyword>
<protein>
    <recommendedName>
        <fullName evidence="2">thioredoxin-dependent peroxiredoxin</fullName>
        <ecNumber evidence="2">1.11.1.24</ecNumber>
    </recommendedName>
    <alternativeName>
        <fullName evidence="8">Thioredoxin peroxidase</fullName>
    </alternativeName>
    <alternativeName>
        <fullName evidence="10">Thioredoxin-dependent peroxiredoxin Bcp</fullName>
    </alternativeName>
</protein>
<evidence type="ECO:0000259" key="13">
    <source>
        <dbReference type="PROSITE" id="PS51352"/>
    </source>
</evidence>
<keyword evidence="15" id="KW-1185">Reference proteome</keyword>
<evidence type="ECO:0000256" key="1">
    <source>
        <dbReference type="ARBA" id="ARBA00003330"/>
    </source>
</evidence>
<keyword evidence="5" id="KW-0560">Oxidoreductase</keyword>
<evidence type="ECO:0000256" key="9">
    <source>
        <dbReference type="ARBA" id="ARBA00038489"/>
    </source>
</evidence>
<dbReference type="Pfam" id="PF00578">
    <property type="entry name" value="AhpC-TSA"/>
    <property type="match status" value="1"/>
</dbReference>
<dbReference type="PROSITE" id="PS51352">
    <property type="entry name" value="THIOREDOXIN_2"/>
    <property type="match status" value="1"/>
</dbReference>
<dbReference type="Proteomes" id="UP000812961">
    <property type="component" value="Unassembled WGS sequence"/>
</dbReference>
<feature type="chain" id="PRO_5045482660" description="thioredoxin-dependent peroxiredoxin" evidence="12">
    <location>
        <begin position="22"/>
        <end position="175"/>
    </location>
</feature>
<evidence type="ECO:0000313" key="14">
    <source>
        <dbReference type="EMBL" id="MBW8685565.1"/>
    </source>
</evidence>
<evidence type="ECO:0000256" key="11">
    <source>
        <dbReference type="ARBA" id="ARBA00049091"/>
    </source>
</evidence>
<evidence type="ECO:0000256" key="8">
    <source>
        <dbReference type="ARBA" id="ARBA00032824"/>
    </source>
</evidence>
<comment type="catalytic activity">
    <reaction evidence="11">
        <text>a hydroperoxide + [thioredoxin]-dithiol = an alcohol + [thioredoxin]-disulfide + H2O</text>
        <dbReference type="Rhea" id="RHEA:62620"/>
        <dbReference type="Rhea" id="RHEA-COMP:10698"/>
        <dbReference type="Rhea" id="RHEA-COMP:10700"/>
        <dbReference type="ChEBI" id="CHEBI:15377"/>
        <dbReference type="ChEBI" id="CHEBI:29950"/>
        <dbReference type="ChEBI" id="CHEBI:30879"/>
        <dbReference type="ChEBI" id="CHEBI:35924"/>
        <dbReference type="ChEBI" id="CHEBI:50058"/>
        <dbReference type="EC" id="1.11.1.24"/>
    </reaction>
</comment>